<dbReference type="InterPro" id="IPR013519">
    <property type="entry name" value="Int_alpha_beta-p"/>
</dbReference>
<evidence type="ECO:0000256" key="2">
    <source>
        <dbReference type="ARBA" id="ARBA00008054"/>
    </source>
</evidence>
<dbReference type="PROSITE" id="PS51470">
    <property type="entry name" value="FG_GAP"/>
    <property type="match status" value="4"/>
</dbReference>
<accession>A0A8D0NA47</accession>
<evidence type="ECO:0000256" key="8">
    <source>
        <dbReference type="ARBA" id="ARBA00022889"/>
    </source>
</evidence>
<dbReference type="GO" id="GO:0007229">
    <property type="term" value="P:integrin-mediated signaling pathway"/>
    <property type="evidence" value="ECO:0007669"/>
    <property type="project" value="UniProtKB-KW"/>
</dbReference>
<dbReference type="PRINTS" id="PR01185">
    <property type="entry name" value="INTEGRINA"/>
</dbReference>
<dbReference type="FunFam" id="2.60.40.1530:FF:000013">
    <property type="entry name" value="Integrin alpha 4"/>
    <property type="match status" value="1"/>
</dbReference>
<keyword evidence="14" id="KW-0325">Glycoprotein</keyword>
<keyword evidence="7" id="KW-0106">Calcium</keyword>
<evidence type="ECO:0000256" key="5">
    <source>
        <dbReference type="ARBA" id="ARBA00022729"/>
    </source>
</evidence>
<feature type="domain" description="Integrin alpha first immunoglubulin-like" evidence="17">
    <location>
        <begin position="463"/>
        <end position="621"/>
    </location>
</feature>
<feature type="domain" description="Integrin alpha second immunoglobulin-like" evidence="18">
    <location>
        <begin position="623"/>
        <end position="770"/>
    </location>
</feature>
<keyword evidence="3 16" id="KW-0812">Transmembrane</keyword>
<keyword evidence="6" id="KW-0677">Repeat</keyword>
<dbReference type="Pfam" id="PF20805">
    <property type="entry name" value="Integrin_A_Ig_2"/>
    <property type="match status" value="1"/>
</dbReference>
<dbReference type="GO" id="GO:0007155">
    <property type="term" value="P:cell adhesion"/>
    <property type="evidence" value="ECO:0007669"/>
    <property type="project" value="UniProtKB-KW"/>
</dbReference>
<keyword evidence="9 16" id="KW-1133">Transmembrane helix</keyword>
<dbReference type="InterPro" id="IPR032695">
    <property type="entry name" value="Integrin_dom_sf"/>
</dbReference>
<evidence type="ECO:0000256" key="16">
    <source>
        <dbReference type="RuleBase" id="RU003762"/>
    </source>
</evidence>
<feature type="repeat" description="FG-GAP" evidence="15">
    <location>
        <begin position="416"/>
        <end position="478"/>
    </location>
</feature>
<evidence type="ECO:0000256" key="13">
    <source>
        <dbReference type="ARBA" id="ARBA00023170"/>
    </source>
</evidence>
<dbReference type="GO" id="GO:0008305">
    <property type="term" value="C:integrin complex"/>
    <property type="evidence" value="ECO:0007669"/>
    <property type="project" value="InterPro"/>
</dbReference>
<dbReference type="SUPFAM" id="SSF69179">
    <property type="entry name" value="Integrin domains"/>
    <property type="match status" value="3"/>
</dbReference>
<dbReference type="InterPro" id="IPR013517">
    <property type="entry name" value="FG-GAP"/>
</dbReference>
<feature type="chain" id="PRO_5044521089" evidence="16">
    <location>
        <begin position="34"/>
        <end position="1024"/>
    </location>
</feature>
<keyword evidence="10 16" id="KW-0401">Integrin</keyword>
<keyword evidence="11 16" id="KW-0472">Membrane</keyword>
<evidence type="ECO:0000256" key="1">
    <source>
        <dbReference type="ARBA" id="ARBA00004479"/>
    </source>
</evidence>
<evidence type="ECO:0000256" key="12">
    <source>
        <dbReference type="ARBA" id="ARBA00023157"/>
    </source>
</evidence>
<evidence type="ECO:0000256" key="4">
    <source>
        <dbReference type="ARBA" id="ARBA00022723"/>
    </source>
</evidence>
<evidence type="ECO:0000259" key="18">
    <source>
        <dbReference type="Pfam" id="PF20805"/>
    </source>
</evidence>
<feature type="repeat" description="FG-GAP" evidence="15">
    <location>
        <begin position="355"/>
        <end position="412"/>
    </location>
</feature>
<evidence type="ECO:0000256" key="15">
    <source>
        <dbReference type="PROSITE-ProRule" id="PRU00803"/>
    </source>
</evidence>
<dbReference type="Pfam" id="PF20806">
    <property type="entry name" value="Integrin_A_Ig_3"/>
    <property type="match status" value="1"/>
</dbReference>
<dbReference type="AlphaFoldDB" id="A0A8D0NA47"/>
<dbReference type="Gene3D" id="2.130.10.130">
    <property type="entry name" value="Integrin alpha, N-terminal"/>
    <property type="match status" value="1"/>
</dbReference>
<dbReference type="Pfam" id="PF01839">
    <property type="entry name" value="FG-GAP"/>
    <property type="match status" value="2"/>
</dbReference>
<dbReference type="InterPro" id="IPR013649">
    <property type="entry name" value="Integrin_alpha_Ig-like_1"/>
</dbReference>
<evidence type="ECO:0000313" key="21">
    <source>
        <dbReference type="Proteomes" id="UP000694726"/>
    </source>
</evidence>
<dbReference type="SUPFAM" id="SSF69318">
    <property type="entry name" value="Integrin alpha N-terminal domain"/>
    <property type="match status" value="1"/>
</dbReference>
<dbReference type="FunFam" id="2.130.10.130:FF:000006">
    <property type="entry name" value="Integrin, alpha 9"/>
    <property type="match status" value="1"/>
</dbReference>
<evidence type="ECO:0000256" key="10">
    <source>
        <dbReference type="ARBA" id="ARBA00023037"/>
    </source>
</evidence>
<evidence type="ECO:0000259" key="17">
    <source>
        <dbReference type="Pfam" id="PF08441"/>
    </source>
</evidence>
<dbReference type="Ensembl" id="ENSSSCT00035068662.1">
    <property type="protein sequence ID" value="ENSSSCP00035027788.1"/>
    <property type="gene ID" value="ENSSSCG00035051552.1"/>
</dbReference>
<evidence type="ECO:0000256" key="6">
    <source>
        <dbReference type="ARBA" id="ARBA00022737"/>
    </source>
</evidence>
<dbReference type="Proteomes" id="UP000694726">
    <property type="component" value="Unplaced"/>
</dbReference>
<dbReference type="Pfam" id="PF08441">
    <property type="entry name" value="Integrin_A_Ig_1"/>
    <property type="match status" value="1"/>
</dbReference>
<dbReference type="SMART" id="SM00191">
    <property type="entry name" value="Int_alpha"/>
    <property type="match status" value="6"/>
</dbReference>
<keyword evidence="12" id="KW-1015">Disulfide bond</keyword>
<evidence type="ECO:0000256" key="9">
    <source>
        <dbReference type="ARBA" id="ARBA00022989"/>
    </source>
</evidence>
<comment type="subcellular location">
    <subcellularLocation>
        <location evidence="1 16">Membrane</location>
        <topology evidence="1 16">Single-pass type I membrane protein</topology>
    </subcellularLocation>
</comment>
<dbReference type="InterPro" id="IPR048285">
    <property type="entry name" value="Integrin_alpha_Ig-like_2"/>
</dbReference>
<dbReference type="InterPro" id="IPR000413">
    <property type="entry name" value="Integrin_alpha"/>
</dbReference>
<feature type="domain" description="Integrin alpha third immunoglobulin-like" evidence="19">
    <location>
        <begin position="777"/>
        <end position="958"/>
    </location>
</feature>
<organism evidence="20 21">
    <name type="scientific">Sus scrofa</name>
    <name type="common">Pig</name>
    <dbReference type="NCBI Taxonomy" id="9823"/>
    <lineage>
        <taxon>Eukaryota</taxon>
        <taxon>Metazoa</taxon>
        <taxon>Chordata</taxon>
        <taxon>Craniata</taxon>
        <taxon>Vertebrata</taxon>
        <taxon>Euteleostomi</taxon>
        <taxon>Mammalia</taxon>
        <taxon>Eutheria</taxon>
        <taxon>Laurasiatheria</taxon>
        <taxon>Artiodactyla</taxon>
        <taxon>Suina</taxon>
        <taxon>Suidae</taxon>
        <taxon>Sus</taxon>
    </lineage>
</organism>
<evidence type="ECO:0000256" key="7">
    <source>
        <dbReference type="ARBA" id="ARBA00022837"/>
    </source>
</evidence>
<feature type="transmembrane region" description="Helical" evidence="16">
    <location>
        <begin position="977"/>
        <end position="1001"/>
    </location>
</feature>
<keyword evidence="4" id="KW-0479">Metal-binding</keyword>
<name>A0A8D0NA47_PIG</name>
<feature type="signal peptide" evidence="16">
    <location>
        <begin position="1"/>
        <end position="33"/>
    </location>
</feature>
<protein>
    <submittedName>
        <fullName evidence="20">Integrin subunit alpha 4</fullName>
    </submittedName>
</protein>
<dbReference type="GO" id="GO:0046872">
    <property type="term" value="F:metal ion binding"/>
    <property type="evidence" value="ECO:0007669"/>
    <property type="project" value="UniProtKB-KW"/>
</dbReference>
<evidence type="ECO:0000256" key="3">
    <source>
        <dbReference type="ARBA" id="ARBA00022692"/>
    </source>
</evidence>
<dbReference type="PANTHER" id="PTHR23220">
    <property type="entry name" value="INTEGRIN ALPHA"/>
    <property type="match status" value="1"/>
</dbReference>
<keyword evidence="5 16" id="KW-0732">Signal</keyword>
<feature type="repeat" description="FG-GAP" evidence="15">
    <location>
        <begin position="35"/>
        <end position="100"/>
    </location>
</feature>
<evidence type="ECO:0000259" key="19">
    <source>
        <dbReference type="Pfam" id="PF20806"/>
    </source>
</evidence>
<dbReference type="PANTHER" id="PTHR23220:SF78">
    <property type="entry name" value="INTEGRIN ALPHA-4"/>
    <property type="match status" value="1"/>
</dbReference>
<dbReference type="Gene3D" id="2.60.40.1460">
    <property type="entry name" value="Integrin domains. Chain A, domain 2"/>
    <property type="match status" value="1"/>
</dbReference>
<sequence>MAVQSRRGPGPRRAAVSKAVMLLLFLGVPTGRAYNVDTESPLLYKGPSKTLFGYSVVLHSHGANRWLVVGAPTASWQANTSVVNPGAIYRCRIGKNPERNCEQLQLGSLKGEPCGKTCLEERDNQWLGVTLSRQPGENGSIVTCGHRWKNIFYIKNENKLPTGVCYGMPSDLRTELSKRIAPCYQDYVKKFGENFASCQAGISSFYTEDLIVMGAPGSSYWTGSLFVYNITTNKYKAFLDRYNQVKFGSYLGYSVGAGHFRSMYTTEVVGGAPQHEQIGKAYIFSIDAKELNILHEMKGKKLGSYFGASVCAVDLNADGFSDLLVGAPMQSTIREEGRVFVYINSGLGAVMNEMETELVGSDKYAARFGESIVNLGDIDNDGFEDVAIGAPQEDDLRGAIYIYNGRADGISSAFSQRIEGLQISKSLSMFGQSISGQIDADNNGYVDVAVGAFRSDSAVLLRTRPVVIVEASLNHPESVNRTHFDCVENGLPSVCMKLTLCFSYKGKEVPGYIVLFYNMSLDVNRKAESPSRFYFSSNGTSDVITGSMKVSSTQATCRTHQAFMRKDVRDILTPIQIEAAYHLGHHIVISKRSTEEFPPLQPILQQKKEKDRIEKTINFARFCAHENCSADLQVSAKIGFVKPHENKTYLAVGSMKTLMLNVSLFNAGDDAYETTLHVKLPFGLYFIKILDLEEKQINCDVTDSSGIVKLDCRVGYIYVDHLSRVDVSFLLDASSLSTVEEDLNITVHAACENEGEKGGLKHNHVTLTVPLKYEVMLTVHGFVNPTSFVYGSKEENEPETCMAEKLNFTFHVINTGQSMAPNVSVEIMIPNSFIPQTDKLFNILDVQTTTGECHFKNYQTKCASEQQKGAMETLKDVVNFLSKTDKRLLYCIKADPHCLNFSCNFGKMESGKEASVHIQLEGRPSILEMDETRALKFEIRATAFPEPNPKVIELNKDENVAHVLLEGLHHQRPKRSFTIAIILSSLLLGLILLLLISYVMWKLLQKTVQIYPTRRKQKRQLELY</sequence>
<dbReference type="Ensembl" id="ENSSSCT00015039522.1">
    <property type="protein sequence ID" value="ENSSSCP00015015667.1"/>
    <property type="gene ID" value="ENSSSCG00015029423.1"/>
</dbReference>
<evidence type="ECO:0000256" key="14">
    <source>
        <dbReference type="ARBA" id="ARBA00023180"/>
    </source>
</evidence>
<dbReference type="InterPro" id="IPR048286">
    <property type="entry name" value="Integrin_alpha_Ig-like_3"/>
</dbReference>
<reference evidence="20" key="1">
    <citation type="submission" date="2025-05" db="UniProtKB">
        <authorList>
            <consortium name="Ensembl"/>
        </authorList>
    </citation>
    <scope>IDENTIFICATION</scope>
</reference>
<proteinExistence type="inferred from homology"/>
<keyword evidence="8 16" id="KW-0130">Cell adhesion</keyword>
<comment type="similarity">
    <text evidence="2 16">Belongs to the integrin alpha chain family.</text>
</comment>
<dbReference type="Proteomes" id="UP000694720">
    <property type="component" value="Unplaced"/>
</dbReference>
<dbReference type="Gene3D" id="2.60.40.1510">
    <property type="entry name" value="ntegrin, alpha v. Chain A, domain 3"/>
    <property type="match status" value="1"/>
</dbReference>
<dbReference type="InterPro" id="IPR028994">
    <property type="entry name" value="Integrin_alpha_N"/>
</dbReference>
<gene>
    <name evidence="20" type="primary">ITGA4</name>
</gene>
<dbReference type="Gene3D" id="2.60.40.1530">
    <property type="entry name" value="ntegrin, alpha v. Chain A, domain 4"/>
    <property type="match status" value="1"/>
</dbReference>
<evidence type="ECO:0000313" key="20">
    <source>
        <dbReference type="Ensembl" id="ENSSSCP00015015667.1"/>
    </source>
</evidence>
<feature type="repeat" description="FG-GAP" evidence="15">
    <location>
        <begin position="292"/>
        <end position="351"/>
    </location>
</feature>
<evidence type="ECO:0000256" key="11">
    <source>
        <dbReference type="ARBA" id="ARBA00023136"/>
    </source>
</evidence>
<keyword evidence="13 16" id="KW-0675">Receptor</keyword>